<comment type="caution">
    <text evidence="6">The sequence shown here is derived from an EMBL/GenBank/DDBJ whole genome shotgun (WGS) entry which is preliminary data.</text>
</comment>
<dbReference type="InterPro" id="IPR000847">
    <property type="entry name" value="LysR_HTH_N"/>
</dbReference>
<dbReference type="Pfam" id="PF00126">
    <property type="entry name" value="HTH_1"/>
    <property type="match status" value="1"/>
</dbReference>
<proteinExistence type="inferred from homology"/>
<evidence type="ECO:0000256" key="2">
    <source>
        <dbReference type="ARBA" id="ARBA00023015"/>
    </source>
</evidence>
<dbReference type="InterPro" id="IPR036390">
    <property type="entry name" value="WH_DNA-bd_sf"/>
</dbReference>
<dbReference type="GO" id="GO:0003677">
    <property type="term" value="F:DNA binding"/>
    <property type="evidence" value="ECO:0007669"/>
    <property type="project" value="UniProtKB-KW"/>
</dbReference>
<gene>
    <name evidence="6" type="ORF">Voc01_084130</name>
</gene>
<dbReference type="GO" id="GO:0032993">
    <property type="term" value="C:protein-DNA complex"/>
    <property type="evidence" value="ECO:0007669"/>
    <property type="project" value="TreeGrafter"/>
</dbReference>
<dbReference type="EMBL" id="BOPH01000117">
    <property type="protein sequence ID" value="GIJ73496.1"/>
    <property type="molecule type" value="Genomic_DNA"/>
</dbReference>
<accession>A0A8J4EG89</accession>
<name>A0A8J4EG89_9ACTN</name>
<dbReference type="InterPro" id="IPR036388">
    <property type="entry name" value="WH-like_DNA-bd_sf"/>
</dbReference>
<dbReference type="InterPro" id="IPR005119">
    <property type="entry name" value="LysR_subst-bd"/>
</dbReference>
<keyword evidence="4" id="KW-0804">Transcription</keyword>
<sequence>MYDLTKLATLVAVVEHGSFSAAAHELRLTQPAVSRQIALLERQVGTQLLQRTRAGARPTEAGRVLVGHATAVLDRLALAEAQLADVTGLRRGQVRLGSFFTALVYLSSEAAVVLQSRHTELFHDSREVIVDELVDRTTALAKLATGDLDVAIVFEHGFEPDPAPDDVEVVPLFTDPPTALLPAGHRLAGAATVTVADLAGDTWIRAHHGSAARLVDHVLLAAGARPSVELAGQGDEPVEAQAFVAAGRGVTVAHRLNVLIDPARIAVVPLAGAAPARLVQAVVLPGNRSPLVRAMVDALREVGIRRDESGTAPVSRARRRVGHRGS</sequence>
<organism evidence="6 7">
    <name type="scientific">Virgisporangium ochraceum</name>
    <dbReference type="NCBI Taxonomy" id="65505"/>
    <lineage>
        <taxon>Bacteria</taxon>
        <taxon>Bacillati</taxon>
        <taxon>Actinomycetota</taxon>
        <taxon>Actinomycetes</taxon>
        <taxon>Micromonosporales</taxon>
        <taxon>Micromonosporaceae</taxon>
        <taxon>Virgisporangium</taxon>
    </lineage>
</organism>
<evidence type="ECO:0000256" key="1">
    <source>
        <dbReference type="ARBA" id="ARBA00009437"/>
    </source>
</evidence>
<evidence type="ECO:0000259" key="5">
    <source>
        <dbReference type="PROSITE" id="PS50931"/>
    </source>
</evidence>
<dbReference type="PANTHER" id="PTHR30346">
    <property type="entry name" value="TRANSCRIPTIONAL DUAL REGULATOR HCAR-RELATED"/>
    <property type="match status" value="1"/>
</dbReference>
<keyword evidence="7" id="KW-1185">Reference proteome</keyword>
<dbReference type="PRINTS" id="PR00039">
    <property type="entry name" value="HTHLYSR"/>
</dbReference>
<dbReference type="GO" id="GO:0003700">
    <property type="term" value="F:DNA-binding transcription factor activity"/>
    <property type="evidence" value="ECO:0007669"/>
    <property type="project" value="InterPro"/>
</dbReference>
<evidence type="ECO:0000313" key="6">
    <source>
        <dbReference type="EMBL" id="GIJ73496.1"/>
    </source>
</evidence>
<keyword evidence="3" id="KW-0238">DNA-binding</keyword>
<dbReference type="RefSeq" id="WP_203933324.1">
    <property type="nucleotide sequence ID" value="NZ_BOPH01000117.1"/>
</dbReference>
<dbReference type="Gene3D" id="1.10.10.10">
    <property type="entry name" value="Winged helix-like DNA-binding domain superfamily/Winged helix DNA-binding domain"/>
    <property type="match status" value="1"/>
</dbReference>
<evidence type="ECO:0000256" key="3">
    <source>
        <dbReference type="ARBA" id="ARBA00023125"/>
    </source>
</evidence>
<dbReference type="AlphaFoldDB" id="A0A8J4EG89"/>
<feature type="domain" description="HTH lysR-type" evidence="5">
    <location>
        <begin position="1"/>
        <end position="59"/>
    </location>
</feature>
<protein>
    <submittedName>
        <fullName evidence="6">LysR family transcriptional regulator</fullName>
    </submittedName>
</protein>
<comment type="similarity">
    <text evidence="1">Belongs to the LysR transcriptional regulatory family.</text>
</comment>
<dbReference type="SUPFAM" id="SSF53850">
    <property type="entry name" value="Periplasmic binding protein-like II"/>
    <property type="match status" value="1"/>
</dbReference>
<dbReference type="PROSITE" id="PS50931">
    <property type="entry name" value="HTH_LYSR"/>
    <property type="match status" value="1"/>
</dbReference>
<dbReference type="FunFam" id="1.10.10.10:FF:000001">
    <property type="entry name" value="LysR family transcriptional regulator"/>
    <property type="match status" value="1"/>
</dbReference>
<evidence type="ECO:0000313" key="7">
    <source>
        <dbReference type="Proteomes" id="UP000635606"/>
    </source>
</evidence>
<dbReference type="SUPFAM" id="SSF46785">
    <property type="entry name" value="Winged helix' DNA-binding domain"/>
    <property type="match status" value="1"/>
</dbReference>
<evidence type="ECO:0000256" key="4">
    <source>
        <dbReference type="ARBA" id="ARBA00023163"/>
    </source>
</evidence>
<reference evidence="6" key="1">
    <citation type="submission" date="2021-01" db="EMBL/GenBank/DDBJ databases">
        <title>Whole genome shotgun sequence of Virgisporangium ochraceum NBRC 16418.</title>
        <authorList>
            <person name="Komaki H."/>
            <person name="Tamura T."/>
        </authorList>
    </citation>
    <scope>NUCLEOTIDE SEQUENCE</scope>
    <source>
        <strain evidence="6">NBRC 16418</strain>
    </source>
</reference>
<dbReference type="PANTHER" id="PTHR30346:SF29">
    <property type="entry name" value="LYSR SUBSTRATE-BINDING"/>
    <property type="match status" value="1"/>
</dbReference>
<dbReference type="Proteomes" id="UP000635606">
    <property type="component" value="Unassembled WGS sequence"/>
</dbReference>
<keyword evidence="2" id="KW-0805">Transcription regulation</keyword>
<dbReference type="Gene3D" id="3.40.190.10">
    <property type="entry name" value="Periplasmic binding protein-like II"/>
    <property type="match status" value="2"/>
</dbReference>
<dbReference type="Pfam" id="PF03466">
    <property type="entry name" value="LysR_substrate"/>
    <property type="match status" value="1"/>
</dbReference>